<evidence type="ECO:0000256" key="1">
    <source>
        <dbReference type="SAM" id="MobiDB-lite"/>
    </source>
</evidence>
<dbReference type="EMBL" id="JAIVGD010000003">
    <property type="protein sequence ID" value="KAH0777052.1"/>
    <property type="molecule type" value="Genomic_DNA"/>
</dbReference>
<feature type="region of interest" description="Disordered" evidence="1">
    <location>
        <begin position="34"/>
        <end position="59"/>
    </location>
</feature>
<comment type="caution">
    <text evidence="2">The sequence shown here is derived from an EMBL/GenBank/DDBJ whole genome shotgun (WGS) entry which is preliminary data.</text>
</comment>
<accession>A0ABQ7W8H6</accession>
<proteinExistence type="predicted"/>
<evidence type="ECO:0000313" key="3">
    <source>
        <dbReference type="Proteomes" id="UP000826656"/>
    </source>
</evidence>
<reference evidence="2 3" key="1">
    <citation type="journal article" date="2021" name="bioRxiv">
        <title>Chromosome-scale and haplotype-resolved genome assembly of a tetraploid potato cultivar.</title>
        <authorList>
            <person name="Sun H."/>
            <person name="Jiao W.-B."/>
            <person name="Krause K."/>
            <person name="Campoy J.A."/>
            <person name="Goel M."/>
            <person name="Folz-Donahue K."/>
            <person name="Kukat C."/>
            <person name="Huettel B."/>
            <person name="Schneeberger K."/>
        </authorList>
    </citation>
    <scope>NUCLEOTIDE SEQUENCE [LARGE SCALE GENOMIC DNA]</scope>
    <source>
        <strain evidence="2">SolTubOtavaFocal</strain>
        <tissue evidence="2">Leaves</tissue>
    </source>
</reference>
<feature type="compositionally biased region" description="Basic residues" evidence="1">
    <location>
        <begin position="113"/>
        <end position="125"/>
    </location>
</feature>
<keyword evidence="3" id="KW-1185">Reference proteome</keyword>
<sequence length="186" mass="20529">MTEAATVSSIPLVTITDGEFQDGSFQTDSLLQSGTYTDAEPNNDVLPNEGKGANLTPVPTGTTLEMQKTALAAEMLMPVHQVNVERPSLLSGEWKFETQICHVDRPSETLQSKKQKSGSKTKKATPFHFDSVNPPESVSWVMIDSNEDTWKPYVDGSMVPETQKHEWDAVFSSVSKLKREEKPTGK</sequence>
<dbReference type="Proteomes" id="UP000826656">
    <property type="component" value="Unassembled WGS sequence"/>
</dbReference>
<evidence type="ECO:0000313" key="2">
    <source>
        <dbReference type="EMBL" id="KAH0777052.1"/>
    </source>
</evidence>
<gene>
    <name evidence="2" type="ORF">KY290_008463</name>
</gene>
<protein>
    <submittedName>
        <fullName evidence="2">Uncharacterized protein</fullName>
    </submittedName>
</protein>
<name>A0ABQ7W8H6_SOLTU</name>
<feature type="region of interest" description="Disordered" evidence="1">
    <location>
        <begin position="107"/>
        <end position="126"/>
    </location>
</feature>
<organism evidence="2 3">
    <name type="scientific">Solanum tuberosum</name>
    <name type="common">Potato</name>
    <dbReference type="NCBI Taxonomy" id="4113"/>
    <lineage>
        <taxon>Eukaryota</taxon>
        <taxon>Viridiplantae</taxon>
        <taxon>Streptophyta</taxon>
        <taxon>Embryophyta</taxon>
        <taxon>Tracheophyta</taxon>
        <taxon>Spermatophyta</taxon>
        <taxon>Magnoliopsida</taxon>
        <taxon>eudicotyledons</taxon>
        <taxon>Gunneridae</taxon>
        <taxon>Pentapetalae</taxon>
        <taxon>asterids</taxon>
        <taxon>lamiids</taxon>
        <taxon>Solanales</taxon>
        <taxon>Solanaceae</taxon>
        <taxon>Solanoideae</taxon>
        <taxon>Solaneae</taxon>
        <taxon>Solanum</taxon>
    </lineage>
</organism>